<keyword evidence="4" id="KW-0804">Transcription</keyword>
<dbReference type="PANTHER" id="PTHR43214:SF24">
    <property type="entry name" value="TRANSCRIPTIONAL REGULATORY PROTEIN NARL-RELATED"/>
    <property type="match status" value="1"/>
</dbReference>
<dbReference type="PANTHER" id="PTHR43214">
    <property type="entry name" value="TWO-COMPONENT RESPONSE REGULATOR"/>
    <property type="match status" value="1"/>
</dbReference>
<dbReference type="SMART" id="SM00421">
    <property type="entry name" value="HTH_LUXR"/>
    <property type="match status" value="1"/>
</dbReference>
<organism evidence="9 10">
    <name type="scientific">Planotetraspora kaengkrachanensis</name>
    <dbReference type="NCBI Taxonomy" id="575193"/>
    <lineage>
        <taxon>Bacteria</taxon>
        <taxon>Bacillati</taxon>
        <taxon>Actinomycetota</taxon>
        <taxon>Actinomycetes</taxon>
        <taxon>Streptosporangiales</taxon>
        <taxon>Streptosporangiaceae</taxon>
        <taxon>Planotetraspora</taxon>
    </lineage>
</organism>
<dbReference type="InterPro" id="IPR011006">
    <property type="entry name" value="CheY-like_superfamily"/>
</dbReference>
<reference evidence="9 10" key="1">
    <citation type="submission" date="2021-01" db="EMBL/GenBank/DDBJ databases">
        <title>Whole genome shotgun sequence of Planotetraspora kaengkrachanensis NBRC 104272.</title>
        <authorList>
            <person name="Komaki H."/>
            <person name="Tamura T."/>
        </authorList>
    </citation>
    <scope>NUCLEOTIDE SEQUENCE [LARGE SCALE GENOMIC DNA]</scope>
    <source>
        <strain evidence="9 10">NBRC 104272</strain>
    </source>
</reference>
<dbReference type="InterPro" id="IPR000792">
    <property type="entry name" value="Tscrpt_reg_LuxR_C"/>
</dbReference>
<keyword evidence="6" id="KW-0812">Transmembrane</keyword>
<keyword evidence="10" id="KW-1185">Reference proteome</keyword>
<comment type="caution">
    <text evidence="9">The sequence shown here is derived from an EMBL/GenBank/DDBJ whole genome shotgun (WGS) entry which is preliminary data.</text>
</comment>
<evidence type="ECO:0000256" key="4">
    <source>
        <dbReference type="ARBA" id="ARBA00023163"/>
    </source>
</evidence>
<feature type="transmembrane region" description="Helical" evidence="6">
    <location>
        <begin position="45"/>
        <end position="62"/>
    </location>
</feature>
<protein>
    <submittedName>
        <fullName evidence="9">Uncharacterized protein</fullName>
    </submittedName>
</protein>
<dbReference type="InterPro" id="IPR001789">
    <property type="entry name" value="Sig_transdc_resp-reg_receiver"/>
</dbReference>
<evidence type="ECO:0000313" key="9">
    <source>
        <dbReference type="EMBL" id="GIG81363.1"/>
    </source>
</evidence>
<dbReference type="Gene3D" id="3.40.50.2300">
    <property type="match status" value="1"/>
</dbReference>
<dbReference type="SUPFAM" id="SSF46894">
    <property type="entry name" value="C-terminal effector domain of the bipartite response regulators"/>
    <property type="match status" value="1"/>
</dbReference>
<dbReference type="CDD" id="cd17535">
    <property type="entry name" value="REC_NarL-like"/>
    <property type="match status" value="1"/>
</dbReference>
<feature type="modified residue" description="4-aspartylphosphate" evidence="5">
    <location>
        <position position="138"/>
    </location>
</feature>
<dbReference type="InterPro" id="IPR039420">
    <property type="entry name" value="WalR-like"/>
</dbReference>
<evidence type="ECO:0000256" key="2">
    <source>
        <dbReference type="ARBA" id="ARBA00023015"/>
    </source>
</evidence>
<evidence type="ECO:0000259" key="7">
    <source>
        <dbReference type="PROSITE" id="PS50043"/>
    </source>
</evidence>
<dbReference type="AlphaFoldDB" id="A0A8J3PUR7"/>
<dbReference type="Pfam" id="PF00072">
    <property type="entry name" value="Response_reg"/>
    <property type="match status" value="1"/>
</dbReference>
<dbReference type="GO" id="GO:0003677">
    <property type="term" value="F:DNA binding"/>
    <property type="evidence" value="ECO:0007669"/>
    <property type="project" value="UniProtKB-KW"/>
</dbReference>
<keyword evidence="6" id="KW-1133">Transmembrane helix</keyword>
<evidence type="ECO:0000259" key="8">
    <source>
        <dbReference type="PROSITE" id="PS50110"/>
    </source>
</evidence>
<dbReference type="Proteomes" id="UP000630097">
    <property type="component" value="Unassembled WGS sequence"/>
</dbReference>
<sequence>MAEPSPLREPAPVRHSAVIVDAALAVLTVVGFTTGALAAGVRSPWQGTIPLALFLGALLFFRRRLGPRRLRRTGRHPCGRLGTVTIKVLLADDQALVRAGFRSLLARSRDVTVVGEAADGDEAVRLAASTRPDVILMDIRMPGTDGITATRRIVADPAAPGCRVVILTTFDTDEHVFAALRAGAGGFLTKEVEPAELRRAVAAVAAGDALLSPGVTRRVVEQFARRQDLSPGAGQRLAVLTAREREVVRLVALGLSNDEIAERLVISPLTAKTHITRSIAKLDVRDRVQLVILAYESGLIRPGG</sequence>
<dbReference type="EMBL" id="BONV01000019">
    <property type="protein sequence ID" value="GIG81363.1"/>
    <property type="molecule type" value="Genomic_DNA"/>
</dbReference>
<dbReference type="SUPFAM" id="SSF52172">
    <property type="entry name" value="CheY-like"/>
    <property type="match status" value="1"/>
</dbReference>
<dbReference type="GO" id="GO:0000160">
    <property type="term" value="P:phosphorelay signal transduction system"/>
    <property type="evidence" value="ECO:0007669"/>
    <property type="project" value="InterPro"/>
</dbReference>
<dbReference type="SMART" id="SM00448">
    <property type="entry name" value="REC"/>
    <property type="match status" value="1"/>
</dbReference>
<keyword evidence="2" id="KW-0805">Transcription regulation</keyword>
<dbReference type="PROSITE" id="PS50043">
    <property type="entry name" value="HTH_LUXR_2"/>
    <property type="match status" value="1"/>
</dbReference>
<dbReference type="CDD" id="cd06170">
    <property type="entry name" value="LuxR_C_like"/>
    <property type="match status" value="1"/>
</dbReference>
<keyword evidence="1 5" id="KW-0597">Phosphoprotein</keyword>
<dbReference type="InterPro" id="IPR016032">
    <property type="entry name" value="Sig_transdc_resp-reg_C-effctor"/>
</dbReference>
<feature type="transmembrane region" description="Helical" evidence="6">
    <location>
        <begin position="18"/>
        <end position="39"/>
    </location>
</feature>
<keyword evidence="3" id="KW-0238">DNA-binding</keyword>
<proteinExistence type="predicted"/>
<name>A0A8J3PUR7_9ACTN</name>
<evidence type="ECO:0000256" key="3">
    <source>
        <dbReference type="ARBA" id="ARBA00023125"/>
    </source>
</evidence>
<dbReference type="Pfam" id="PF00196">
    <property type="entry name" value="GerE"/>
    <property type="match status" value="1"/>
</dbReference>
<evidence type="ECO:0000313" key="10">
    <source>
        <dbReference type="Proteomes" id="UP000630097"/>
    </source>
</evidence>
<feature type="domain" description="HTH luxR-type" evidence="7">
    <location>
        <begin position="233"/>
        <end position="298"/>
    </location>
</feature>
<dbReference type="GO" id="GO:0006355">
    <property type="term" value="P:regulation of DNA-templated transcription"/>
    <property type="evidence" value="ECO:0007669"/>
    <property type="project" value="InterPro"/>
</dbReference>
<accession>A0A8J3PUR7</accession>
<evidence type="ECO:0000256" key="5">
    <source>
        <dbReference type="PROSITE-ProRule" id="PRU00169"/>
    </source>
</evidence>
<evidence type="ECO:0000256" key="1">
    <source>
        <dbReference type="ARBA" id="ARBA00022553"/>
    </source>
</evidence>
<dbReference type="InterPro" id="IPR058245">
    <property type="entry name" value="NreC/VraR/RcsB-like_REC"/>
</dbReference>
<feature type="domain" description="Response regulatory" evidence="8">
    <location>
        <begin position="87"/>
        <end position="205"/>
    </location>
</feature>
<dbReference type="PROSITE" id="PS50110">
    <property type="entry name" value="RESPONSE_REGULATORY"/>
    <property type="match status" value="1"/>
</dbReference>
<keyword evidence="6" id="KW-0472">Membrane</keyword>
<evidence type="ECO:0000256" key="6">
    <source>
        <dbReference type="SAM" id="Phobius"/>
    </source>
</evidence>
<dbReference type="PRINTS" id="PR00038">
    <property type="entry name" value="HTHLUXR"/>
</dbReference>
<gene>
    <name evidence="9" type="ORF">Pka01_44900</name>
</gene>